<evidence type="ECO:0000256" key="4">
    <source>
        <dbReference type="ARBA" id="ARBA00023239"/>
    </source>
</evidence>
<comment type="cofactor">
    <cofactor evidence="1 5 7">
        <name>pyridoxal 5'-phosphate</name>
        <dbReference type="ChEBI" id="CHEBI:597326"/>
    </cofactor>
</comment>
<dbReference type="PRINTS" id="PR01179">
    <property type="entry name" value="ODADCRBXLASE"/>
</dbReference>
<comment type="similarity">
    <text evidence="5">Belongs to the Orn/Lys/Arg decarboxylase class-II family. LysA subfamily.</text>
</comment>
<keyword evidence="5 7" id="KW-0457">Lysine biosynthesis</keyword>
<comment type="subunit">
    <text evidence="5">Homodimer.</text>
</comment>
<evidence type="ECO:0000259" key="8">
    <source>
        <dbReference type="Pfam" id="PF00278"/>
    </source>
</evidence>
<organism evidence="10 11">
    <name type="scientific">Maritalea porphyrae</name>
    <dbReference type="NCBI Taxonomy" id="880732"/>
    <lineage>
        <taxon>Bacteria</taxon>
        <taxon>Pseudomonadati</taxon>
        <taxon>Pseudomonadota</taxon>
        <taxon>Alphaproteobacteria</taxon>
        <taxon>Hyphomicrobiales</taxon>
        <taxon>Devosiaceae</taxon>
        <taxon>Maritalea</taxon>
    </lineage>
</organism>
<gene>
    <name evidence="5 10" type="primary">lysA</name>
    <name evidence="10" type="ORF">GCM10007879_08390</name>
</gene>
<dbReference type="Pfam" id="PF00278">
    <property type="entry name" value="Orn_DAP_Arg_deC"/>
    <property type="match status" value="1"/>
</dbReference>
<proteinExistence type="inferred from homology"/>
<dbReference type="InterPro" id="IPR002986">
    <property type="entry name" value="DAP_deCOOHase_LysA"/>
</dbReference>
<dbReference type="CDD" id="cd06828">
    <property type="entry name" value="PLPDE_III_DapDC"/>
    <property type="match status" value="1"/>
</dbReference>
<keyword evidence="2 5" id="KW-0210">Decarboxylase</keyword>
<feature type="domain" description="Orn/DAP/Arg decarboxylase 2 C-terminal" evidence="8">
    <location>
        <begin position="30"/>
        <end position="373"/>
    </location>
</feature>
<dbReference type="Pfam" id="PF02784">
    <property type="entry name" value="Orn_Arg_deC_N"/>
    <property type="match status" value="1"/>
</dbReference>
<dbReference type="InterPro" id="IPR022653">
    <property type="entry name" value="De-COase2_pyr-phos_BS"/>
</dbReference>
<feature type="binding site" evidence="5">
    <location>
        <position position="315"/>
    </location>
    <ligand>
        <name>substrate</name>
    </ligand>
</feature>
<accession>A0ABQ5UMS3</accession>
<dbReference type="SUPFAM" id="SSF50621">
    <property type="entry name" value="Alanine racemase C-terminal domain-like"/>
    <property type="match status" value="1"/>
</dbReference>
<keyword evidence="11" id="KW-1185">Reference proteome</keyword>
<feature type="binding site" evidence="5">
    <location>
        <position position="279"/>
    </location>
    <ligand>
        <name>substrate</name>
    </ligand>
</feature>
<evidence type="ECO:0000256" key="7">
    <source>
        <dbReference type="RuleBase" id="RU003738"/>
    </source>
</evidence>
<evidence type="ECO:0000259" key="9">
    <source>
        <dbReference type="Pfam" id="PF02784"/>
    </source>
</evidence>
<dbReference type="SUPFAM" id="SSF51419">
    <property type="entry name" value="PLP-binding barrel"/>
    <property type="match status" value="1"/>
</dbReference>
<comment type="function">
    <text evidence="5">Specifically catalyzes the decarboxylation of meso-diaminopimelate (meso-DAP) to L-lysine.</text>
</comment>
<sequence length="422" mass="46056">MVHHFQYKGGKLHAEDVDLTELAGEVGTPFYVYSTATFTRHIRVMQEAFKGVDTLVAYAMKANSNQAMLKLVANMGAGADVVSLGELKRALKAGIPANKIVFSGVAKTHAEMELGLEAGIKCFNAESEAELERLNEVAKSLGKIAPVSVRINPNVDAKTHAKISTGKAENKFGIPFERASEVYKRIAELEHLDATGIDMHIGSQITELEPFDNAFKLLAELVGELRTEGHNIRHVDVGGGLGIPYGTSNEIPPDPMAYAQVVFKNVKDLGCELVLEPGRMIAGNAGIFVTKVEYVKEGAERTFVIVDAGMNDMIRPTLYEAHHGVMPLVENHHLLEKRGDVVGPVCETGDYLARDRQLPEVAEGDYIAIMSAGAYGAVMSGTYNTRPLCAEVLVDGDRYHVIRERQDLDALIELDSVPEWLE</sequence>
<name>A0ABQ5UMS3_9HYPH</name>
<evidence type="ECO:0000256" key="2">
    <source>
        <dbReference type="ARBA" id="ARBA00022793"/>
    </source>
</evidence>
<dbReference type="PANTHER" id="PTHR43727">
    <property type="entry name" value="DIAMINOPIMELATE DECARBOXYLASE"/>
    <property type="match status" value="1"/>
</dbReference>
<dbReference type="InterPro" id="IPR022657">
    <property type="entry name" value="De-COase2_CS"/>
</dbReference>
<dbReference type="RefSeq" id="WP_284362255.1">
    <property type="nucleotide sequence ID" value="NZ_BSNI01000002.1"/>
</dbReference>
<dbReference type="EC" id="4.1.1.20" evidence="5 6"/>
<dbReference type="PANTHER" id="PTHR43727:SF2">
    <property type="entry name" value="GROUP IV DECARBOXYLASE"/>
    <property type="match status" value="1"/>
</dbReference>
<dbReference type="InterPro" id="IPR000183">
    <property type="entry name" value="Orn/DAP/Arg_de-COase"/>
</dbReference>
<protein>
    <recommendedName>
        <fullName evidence="5 6">Diaminopimelate decarboxylase</fullName>
        <shortName evidence="5">DAP decarboxylase</shortName>
        <shortName evidence="5">DAPDC</shortName>
        <ecNumber evidence="5 6">4.1.1.20</ecNumber>
    </recommendedName>
</protein>
<feature type="binding site" evidence="5">
    <location>
        <position position="375"/>
    </location>
    <ligand>
        <name>pyridoxal 5'-phosphate</name>
        <dbReference type="ChEBI" id="CHEBI:597326"/>
    </ligand>
</feature>
<keyword evidence="5" id="KW-0028">Amino-acid biosynthesis</keyword>
<feature type="binding site" evidence="5">
    <location>
        <position position="240"/>
    </location>
    <ligand>
        <name>pyridoxal 5'-phosphate</name>
        <dbReference type="ChEBI" id="CHEBI:597326"/>
    </ligand>
</feature>
<comment type="caution">
    <text evidence="10">The sequence shown here is derived from an EMBL/GenBank/DDBJ whole genome shotgun (WGS) entry which is preliminary data.</text>
</comment>
<feature type="binding site" evidence="5">
    <location>
        <position position="347"/>
    </location>
    <ligand>
        <name>substrate</name>
    </ligand>
</feature>
<dbReference type="InterPro" id="IPR022644">
    <property type="entry name" value="De-COase2_N"/>
</dbReference>
<dbReference type="Proteomes" id="UP001161405">
    <property type="component" value="Unassembled WGS sequence"/>
</dbReference>
<dbReference type="HAMAP" id="MF_02120">
    <property type="entry name" value="LysA"/>
    <property type="match status" value="1"/>
</dbReference>
<evidence type="ECO:0000313" key="11">
    <source>
        <dbReference type="Proteomes" id="UP001161405"/>
    </source>
</evidence>
<dbReference type="InterPro" id="IPR009006">
    <property type="entry name" value="Ala_racemase/Decarboxylase_C"/>
</dbReference>
<feature type="domain" description="Orn/DAP/Arg decarboxylase 2 N-terminal" evidence="9">
    <location>
        <begin position="37"/>
        <end position="282"/>
    </location>
</feature>
<dbReference type="NCBIfam" id="TIGR01048">
    <property type="entry name" value="lysA"/>
    <property type="match status" value="1"/>
</dbReference>
<dbReference type="PRINTS" id="PR01181">
    <property type="entry name" value="DAPDCRBXLASE"/>
</dbReference>
<comment type="catalytic activity">
    <reaction evidence="5 7">
        <text>meso-2,6-diaminopimelate + H(+) = L-lysine + CO2</text>
        <dbReference type="Rhea" id="RHEA:15101"/>
        <dbReference type="ChEBI" id="CHEBI:15378"/>
        <dbReference type="ChEBI" id="CHEBI:16526"/>
        <dbReference type="ChEBI" id="CHEBI:32551"/>
        <dbReference type="ChEBI" id="CHEBI:57791"/>
        <dbReference type="EC" id="4.1.1.20"/>
    </reaction>
</comment>
<feature type="modified residue" description="N6-(pyridoxal phosphate)lysine" evidence="5">
    <location>
        <position position="61"/>
    </location>
</feature>
<dbReference type="InterPro" id="IPR022643">
    <property type="entry name" value="De-COase2_C"/>
</dbReference>
<evidence type="ECO:0000256" key="5">
    <source>
        <dbReference type="HAMAP-Rule" id="MF_02120"/>
    </source>
</evidence>
<feature type="binding site" evidence="5">
    <location>
        <begin position="276"/>
        <end position="279"/>
    </location>
    <ligand>
        <name>pyridoxal 5'-phosphate</name>
        <dbReference type="ChEBI" id="CHEBI:597326"/>
    </ligand>
</feature>
<feature type="binding site" evidence="5">
    <location>
        <position position="375"/>
    </location>
    <ligand>
        <name>substrate</name>
    </ligand>
</feature>
<evidence type="ECO:0000256" key="3">
    <source>
        <dbReference type="ARBA" id="ARBA00022898"/>
    </source>
</evidence>
<evidence type="ECO:0000256" key="1">
    <source>
        <dbReference type="ARBA" id="ARBA00001933"/>
    </source>
</evidence>
<evidence type="ECO:0000313" key="10">
    <source>
        <dbReference type="EMBL" id="GLQ16590.1"/>
    </source>
</evidence>
<dbReference type="Gene3D" id="3.20.20.10">
    <property type="entry name" value="Alanine racemase"/>
    <property type="match status" value="1"/>
</dbReference>
<dbReference type="Gene3D" id="2.40.37.10">
    <property type="entry name" value="Lyase, Ornithine Decarboxylase, Chain A, domain 1"/>
    <property type="match status" value="1"/>
</dbReference>
<keyword evidence="4 5" id="KW-0456">Lyase</keyword>
<reference evidence="10" key="1">
    <citation type="journal article" date="2014" name="Int. J. Syst. Evol. Microbiol.">
        <title>Complete genome of a new Firmicutes species belonging to the dominant human colonic microbiota ('Ruminococcus bicirculans') reveals two chromosomes and a selective capacity to utilize plant glucans.</title>
        <authorList>
            <consortium name="NISC Comparative Sequencing Program"/>
            <person name="Wegmann U."/>
            <person name="Louis P."/>
            <person name="Goesmann A."/>
            <person name="Henrissat B."/>
            <person name="Duncan S.H."/>
            <person name="Flint H.J."/>
        </authorList>
    </citation>
    <scope>NUCLEOTIDE SEQUENCE</scope>
    <source>
        <strain evidence="10">NBRC 107169</strain>
    </source>
</reference>
<dbReference type="InterPro" id="IPR029066">
    <property type="entry name" value="PLP-binding_barrel"/>
</dbReference>
<comment type="pathway">
    <text evidence="5 7">Amino-acid biosynthesis; L-lysine biosynthesis via DAP pathway; L-lysine from DL-2,6-diaminopimelate: step 1/1.</text>
</comment>
<dbReference type="PROSITE" id="PS00879">
    <property type="entry name" value="ODR_DC_2_2"/>
    <property type="match status" value="1"/>
</dbReference>
<dbReference type="EMBL" id="BSNI01000002">
    <property type="protein sequence ID" value="GLQ16590.1"/>
    <property type="molecule type" value="Genomic_DNA"/>
</dbReference>
<dbReference type="PROSITE" id="PS00878">
    <property type="entry name" value="ODR_DC_2_1"/>
    <property type="match status" value="1"/>
</dbReference>
<feature type="binding site" evidence="5">
    <location>
        <position position="319"/>
    </location>
    <ligand>
        <name>substrate</name>
    </ligand>
</feature>
<evidence type="ECO:0000256" key="6">
    <source>
        <dbReference type="NCBIfam" id="TIGR01048"/>
    </source>
</evidence>
<keyword evidence="3 5" id="KW-0663">Pyridoxal phosphate</keyword>
<reference evidence="10" key="2">
    <citation type="submission" date="2023-01" db="EMBL/GenBank/DDBJ databases">
        <title>Draft genome sequence of Maritalea porphyrae strain NBRC 107169.</title>
        <authorList>
            <person name="Sun Q."/>
            <person name="Mori K."/>
        </authorList>
    </citation>
    <scope>NUCLEOTIDE SEQUENCE</scope>
    <source>
        <strain evidence="10">NBRC 107169</strain>
    </source>
</reference>